<keyword evidence="6" id="KW-0732">Signal</keyword>
<dbReference type="GO" id="GO:0009277">
    <property type="term" value="C:fungal-type cell wall"/>
    <property type="evidence" value="ECO:0007669"/>
    <property type="project" value="InterPro"/>
</dbReference>
<name>A0A8H7F087_AGABI</name>
<feature type="chain" id="PRO_5034726367" description="Hydrophobin" evidence="6">
    <location>
        <begin position="23"/>
        <end position="112"/>
    </location>
</feature>
<dbReference type="InterPro" id="IPR001338">
    <property type="entry name" value="Class_I_Hydrophobin"/>
</dbReference>
<dbReference type="SMART" id="SM00075">
    <property type="entry name" value="HYDRO"/>
    <property type="match status" value="1"/>
</dbReference>
<evidence type="ECO:0000256" key="5">
    <source>
        <dbReference type="ARBA" id="ARBA00023157"/>
    </source>
</evidence>
<dbReference type="GO" id="GO:0005199">
    <property type="term" value="F:structural constituent of cell wall"/>
    <property type="evidence" value="ECO:0007669"/>
    <property type="project" value="InterPro"/>
</dbReference>
<reference evidence="7 8" key="1">
    <citation type="journal article" name="Sci. Rep.">
        <title>Telomere-to-telomere assembled and centromere annotated genomes of the two main subspecies of the button mushroom Agaricus bisporus reveal especially polymorphic chromosome ends.</title>
        <authorList>
            <person name="Sonnenberg A.S.M."/>
            <person name="Sedaghat-Telgerd N."/>
            <person name="Lavrijssen B."/>
            <person name="Ohm R.A."/>
            <person name="Hendrickx P.M."/>
            <person name="Scholtmeijer K."/>
            <person name="Baars J.J.P."/>
            <person name="van Peer A."/>
        </authorList>
    </citation>
    <scope>NUCLEOTIDE SEQUENCE [LARGE SCALE GENOMIC DNA]</scope>
    <source>
        <strain evidence="7 8">H119_p4</strain>
    </source>
</reference>
<dbReference type="OMA" id="TIQCCNA"/>
<dbReference type="AlphaFoldDB" id="A0A8H7F087"/>
<keyword evidence="3 6" id="KW-0134">Cell wall</keyword>
<keyword evidence="4 6" id="KW-0964">Secreted</keyword>
<dbReference type="EMBL" id="JABXXO010000009">
    <property type="protein sequence ID" value="KAF7770842.1"/>
    <property type="molecule type" value="Genomic_DNA"/>
</dbReference>
<keyword evidence="5 6" id="KW-1015">Disulfide bond</keyword>
<proteinExistence type="inferred from homology"/>
<dbReference type="CDD" id="cd23507">
    <property type="entry name" value="hydrophobin_I"/>
    <property type="match status" value="1"/>
</dbReference>
<organism evidence="7 8">
    <name type="scientific">Agaricus bisporus var. burnettii</name>
    <dbReference type="NCBI Taxonomy" id="192524"/>
    <lineage>
        <taxon>Eukaryota</taxon>
        <taxon>Fungi</taxon>
        <taxon>Dikarya</taxon>
        <taxon>Basidiomycota</taxon>
        <taxon>Agaricomycotina</taxon>
        <taxon>Agaricomycetes</taxon>
        <taxon>Agaricomycetidae</taxon>
        <taxon>Agaricales</taxon>
        <taxon>Agaricineae</taxon>
        <taxon>Agaricaceae</taxon>
        <taxon>Agaricus</taxon>
    </lineage>
</organism>
<gene>
    <name evidence="7" type="ORF">Agabi119p4_6816</name>
</gene>
<comment type="caution">
    <text evidence="7">The sequence shown here is derived from an EMBL/GenBank/DDBJ whole genome shotgun (WGS) entry which is preliminary data.</text>
</comment>
<evidence type="ECO:0000313" key="7">
    <source>
        <dbReference type="EMBL" id="KAF7770842.1"/>
    </source>
</evidence>
<comment type="subcellular location">
    <subcellularLocation>
        <location evidence="1 6">Secreted</location>
        <location evidence="1 6">Cell wall</location>
    </subcellularLocation>
</comment>
<dbReference type="Pfam" id="PF01185">
    <property type="entry name" value="Hydrophobin"/>
    <property type="match status" value="1"/>
</dbReference>
<feature type="signal peptide" evidence="6">
    <location>
        <begin position="1"/>
        <end position="22"/>
    </location>
</feature>
<evidence type="ECO:0000256" key="4">
    <source>
        <dbReference type="ARBA" id="ARBA00022525"/>
    </source>
</evidence>
<evidence type="ECO:0000256" key="1">
    <source>
        <dbReference type="ARBA" id="ARBA00004191"/>
    </source>
</evidence>
<evidence type="ECO:0000256" key="3">
    <source>
        <dbReference type="ARBA" id="ARBA00022512"/>
    </source>
</evidence>
<evidence type="ECO:0000256" key="6">
    <source>
        <dbReference type="RuleBase" id="RU365009"/>
    </source>
</evidence>
<protein>
    <recommendedName>
        <fullName evidence="6">Hydrophobin</fullName>
    </recommendedName>
</protein>
<evidence type="ECO:0000256" key="2">
    <source>
        <dbReference type="ARBA" id="ARBA00010446"/>
    </source>
</evidence>
<accession>A0A8H7F087</accession>
<dbReference type="Proteomes" id="UP000629468">
    <property type="component" value="Unassembled WGS sequence"/>
</dbReference>
<evidence type="ECO:0000313" key="8">
    <source>
        <dbReference type="Proteomes" id="UP000629468"/>
    </source>
</evidence>
<sequence>MFARVSAVFNVLFFVMLAAASAVPRTTPPQCNGGTIQCCNALYEVTSPIIGIVANPLGILLGPFDGLVGIFCTPVDIIGGGNSCSQQAACCTGTSYGDGVIITRCSPITLDV</sequence>
<comment type="similarity">
    <text evidence="2 6">Belongs to the fungal hydrophobin family.</text>
</comment>